<name>A0A0F7U5C2_PENBI</name>
<evidence type="ECO:0000313" key="2">
    <source>
        <dbReference type="EMBL" id="CEJ62940.1"/>
    </source>
</evidence>
<accession>A0A0F7U5C2</accession>
<proteinExistence type="predicted"/>
<feature type="region of interest" description="Disordered" evidence="1">
    <location>
        <begin position="111"/>
        <end position="153"/>
    </location>
</feature>
<organism evidence="2 3">
    <name type="scientific">Penicillium brasilianum</name>
    <dbReference type="NCBI Taxonomy" id="104259"/>
    <lineage>
        <taxon>Eukaryota</taxon>
        <taxon>Fungi</taxon>
        <taxon>Dikarya</taxon>
        <taxon>Ascomycota</taxon>
        <taxon>Pezizomycotina</taxon>
        <taxon>Eurotiomycetes</taxon>
        <taxon>Eurotiomycetidae</taxon>
        <taxon>Eurotiales</taxon>
        <taxon>Aspergillaceae</taxon>
        <taxon>Penicillium</taxon>
    </lineage>
</organism>
<dbReference type="AlphaFoldDB" id="A0A0F7U5C2"/>
<feature type="compositionally biased region" description="Acidic residues" evidence="1">
    <location>
        <begin position="141"/>
        <end position="150"/>
    </location>
</feature>
<keyword evidence="3" id="KW-1185">Reference proteome</keyword>
<sequence length="293" mass="33039">MAESFFTTDNPDYAACEAFFHRLNQLIRGANEHHNVADIDAGTIPATGYNGLCQTWQEAGKKAIADQSPENFWSAFNETRDVLKIFNKRHHLPRAWNISKEWAEQLIGAPNPRAETESDSSDDGQSTLTGQPATSERQSEDIDLTSDDNDGTGLDALEARAMKQQRRLTSAKVLYWWPKGTGSQIFVRYGDRATPIYRIRAGSHESYSRHMVEQVLSTKTRGNAKETGVKNGIPEEFWKYRRKDVEDILGVGWKIEDDDEEGLNPLNLLRPAKGKDVRSFVGSHLARLWTAID</sequence>
<protein>
    <submittedName>
        <fullName evidence="2">Uncharacterized protein</fullName>
    </submittedName>
</protein>
<evidence type="ECO:0000256" key="1">
    <source>
        <dbReference type="SAM" id="MobiDB-lite"/>
    </source>
</evidence>
<dbReference type="OrthoDB" id="4369211at2759"/>
<feature type="compositionally biased region" description="Polar residues" evidence="1">
    <location>
        <begin position="123"/>
        <end position="136"/>
    </location>
</feature>
<gene>
    <name evidence="2" type="ORF">PMG11_11425</name>
</gene>
<dbReference type="EMBL" id="CDHK01000068">
    <property type="protein sequence ID" value="CEJ62940.1"/>
    <property type="molecule type" value="Genomic_DNA"/>
</dbReference>
<reference evidence="3" key="1">
    <citation type="journal article" date="2015" name="Genome Announc.">
        <title>Draft genome sequence of the fungus Penicillium brasilianum MG11.</title>
        <authorList>
            <person name="Horn F."/>
            <person name="Linde J."/>
            <person name="Mattern D.J."/>
            <person name="Walther G."/>
            <person name="Guthke R."/>
            <person name="Brakhage A.A."/>
            <person name="Valiante V."/>
        </authorList>
    </citation>
    <scope>NUCLEOTIDE SEQUENCE [LARGE SCALE GENOMIC DNA]</scope>
    <source>
        <strain evidence="3">MG11</strain>
    </source>
</reference>
<evidence type="ECO:0000313" key="3">
    <source>
        <dbReference type="Proteomes" id="UP000042958"/>
    </source>
</evidence>
<dbReference type="Proteomes" id="UP000042958">
    <property type="component" value="Unassembled WGS sequence"/>
</dbReference>